<evidence type="ECO:0000256" key="9">
    <source>
        <dbReference type="SAM" id="MobiDB-lite"/>
    </source>
</evidence>
<comment type="pathway">
    <text evidence="3">Sphingolipid metabolism.</text>
</comment>
<keyword evidence="6 8" id="KW-0472">Membrane</keyword>
<accession>A0ABM1KVJ6</accession>
<dbReference type="InterPro" id="IPR016439">
    <property type="entry name" value="Lag1/Lac1-like"/>
</dbReference>
<sequence>MTVKLGCLYVEQYVSKILMQRKETKEQLSSPASELPEATVENWILPTVSEDRKISLPAESPWLWNTRQCWVGYPLQPLTPELHYYYIVELSFYWSLMFSQFIDIKRKDFAIMFTHHIIAIILLTLSYVLNFIRVGGLMICLHDSVDVVLEAAKLMNYCKCQRLCDVLFLMFAIIFIITRLGLYPFWILNTVIFELPEVIGSFPALSIFVILLLVLQVLHCFWSYLIVKTAYRAISKGKAGKWNPLHARDDRSDIESSSDEETSPPHSKISHSSATTNGTSGTNGTNGYLTGGSSVEEH</sequence>
<dbReference type="PROSITE" id="PS50922">
    <property type="entry name" value="TLC"/>
    <property type="match status" value="1"/>
</dbReference>
<dbReference type="Pfam" id="PF03798">
    <property type="entry name" value="TRAM_LAG1_CLN8"/>
    <property type="match status" value="1"/>
</dbReference>
<feature type="transmembrane region" description="Helical" evidence="10">
    <location>
        <begin position="109"/>
        <end position="129"/>
    </location>
</feature>
<dbReference type="InterPro" id="IPR006634">
    <property type="entry name" value="TLC-dom"/>
</dbReference>
<evidence type="ECO:0000256" key="5">
    <source>
        <dbReference type="ARBA" id="ARBA00022989"/>
    </source>
</evidence>
<dbReference type="PANTHER" id="PTHR12560">
    <property type="entry name" value="LONGEVITY ASSURANCE FACTOR 1 LAG1"/>
    <property type="match status" value="1"/>
</dbReference>
<evidence type="ECO:0000259" key="11">
    <source>
        <dbReference type="PROSITE" id="PS50922"/>
    </source>
</evidence>
<name>A0ABM1KVJ6_GEKJA</name>
<comment type="subcellular location">
    <subcellularLocation>
        <location evidence="1">Membrane</location>
        <topology evidence="1">Multi-pass membrane protein</topology>
    </subcellularLocation>
</comment>
<evidence type="ECO:0000313" key="13">
    <source>
        <dbReference type="RefSeq" id="XP_015277733.1"/>
    </source>
</evidence>
<evidence type="ECO:0000256" key="7">
    <source>
        <dbReference type="ARBA" id="ARBA00049036"/>
    </source>
</evidence>
<keyword evidence="4 8" id="KW-0812">Transmembrane</keyword>
<dbReference type="RefSeq" id="XP_015277733.1">
    <property type="nucleotide sequence ID" value="XM_015422247.1"/>
</dbReference>
<feature type="transmembrane region" description="Helical" evidence="10">
    <location>
        <begin position="83"/>
        <end position="102"/>
    </location>
</feature>
<keyword evidence="5 10" id="KW-1133">Transmembrane helix</keyword>
<evidence type="ECO:0000256" key="4">
    <source>
        <dbReference type="ARBA" id="ARBA00022692"/>
    </source>
</evidence>
<evidence type="ECO:0000256" key="1">
    <source>
        <dbReference type="ARBA" id="ARBA00004141"/>
    </source>
</evidence>
<reference evidence="13" key="1">
    <citation type="submission" date="2025-08" db="UniProtKB">
        <authorList>
            <consortium name="RefSeq"/>
        </authorList>
    </citation>
    <scope>IDENTIFICATION</scope>
</reference>
<keyword evidence="12" id="KW-1185">Reference proteome</keyword>
<evidence type="ECO:0000256" key="3">
    <source>
        <dbReference type="ARBA" id="ARBA00004991"/>
    </source>
</evidence>
<evidence type="ECO:0000256" key="8">
    <source>
        <dbReference type="PROSITE-ProRule" id="PRU00205"/>
    </source>
</evidence>
<dbReference type="GeneID" id="107119688"/>
<evidence type="ECO:0000256" key="2">
    <source>
        <dbReference type="ARBA" id="ARBA00004760"/>
    </source>
</evidence>
<comment type="catalytic activity">
    <reaction evidence="7">
        <text>sphinganine + octadecanoyl-CoA = N-(octadecanoyl)-sphinganine + CoA + H(+)</text>
        <dbReference type="Rhea" id="RHEA:36547"/>
        <dbReference type="ChEBI" id="CHEBI:15378"/>
        <dbReference type="ChEBI" id="CHEBI:57287"/>
        <dbReference type="ChEBI" id="CHEBI:57394"/>
        <dbReference type="ChEBI" id="CHEBI:57817"/>
        <dbReference type="ChEBI" id="CHEBI:67033"/>
    </reaction>
    <physiologicalReaction direction="left-to-right" evidence="7">
        <dbReference type="Rhea" id="RHEA:36548"/>
    </physiologicalReaction>
</comment>
<feature type="region of interest" description="Disordered" evidence="9">
    <location>
        <begin position="247"/>
        <end position="298"/>
    </location>
</feature>
<feature type="domain" description="TLC" evidence="11">
    <location>
        <begin position="19"/>
        <end position="235"/>
    </location>
</feature>
<comment type="pathway">
    <text evidence="2">Lipid metabolism; sphingolipid metabolism.</text>
</comment>
<gene>
    <name evidence="13" type="primary">CERS6</name>
</gene>
<dbReference type="PANTHER" id="PTHR12560:SF43">
    <property type="entry name" value="CERAMIDE SYNTHASE 6"/>
    <property type="match status" value="1"/>
</dbReference>
<feature type="transmembrane region" description="Helical" evidence="10">
    <location>
        <begin position="166"/>
        <end position="187"/>
    </location>
</feature>
<dbReference type="Proteomes" id="UP000694871">
    <property type="component" value="Unplaced"/>
</dbReference>
<feature type="compositionally biased region" description="Low complexity" evidence="9">
    <location>
        <begin position="270"/>
        <end position="298"/>
    </location>
</feature>
<proteinExistence type="predicted"/>
<protein>
    <submittedName>
        <fullName evidence="13">Ceramide synthase 6</fullName>
    </submittedName>
</protein>
<organism evidence="12 13">
    <name type="scientific">Gekko japonicus</name>
    <name type="common">Schlegel's Japanese gecko</name>
    <dbReference type="NCBI Taxonomy" id="146911"/>
    <lineage>
        <taxon>Eukaryota</taxon>
        <taxon>Metazoa</taxon>
        <taxon>Chordata</taxon>
        <taxon>Craniata</taxon>
        <taxon>Vertebrata</taxon>
        <taxon>Euteleostomi</taxon>
        <taxon>Lepidosauria</taxon>
        <taxon>Squamata</taxon>
        <taxon>Bifurcata</taxon>
        <taxon>Gekkota</taxon>
        <taxon>Gekkonidae</taxon>
        <taxon>Gekkoninae</taxon>
        <taxon>Gekko</taxon>
    </lineage>
</organism>
<evidence type="ECO:0000313" key="12">
    <source>
        <dbReference type="Proteomes" id="UP000694871"/>
    </source>
</evidence>
<evidence type="ECO:0000256" key="6">
    <source>
        <dbReference type="ARBA" id="ARBA00023136"/>
    </source>
</evidence>
<feature type="transmembrane region" description="Helical" evidence="10">
    <location>
        <begin position="207"/>
        <end position="227"/>
    </location>
</feature>
<evidence type="ECO:0000256" key="10">
    <source>
        <dbReference type="SAM" id="Phobius"/>
    </source>
</evidence>
<dbReference type="SMART" id="SM00724">
    <property type="entry name" value="TLC"/>
    <property type="match status" value="1"/>
</dbReference>